<feature type="transmembrane region" description="Helical" evidence="1">
    <location>
        <begin position="149"/>
        <end position="168"/>
    </location>
</feature>
<evidence type="ECO:0000313" key="3">
    <source>
        <dbReference type="EMBL" id="QIZ70300.1"/>
    </source>
</evidence>
<sequence>MFKRIQWIDIWKGIGIATVVVGHVVDPDSLTHDYIFWFHMPLFFFISGHLYRQQYYFKNYFRRKFRHLIIPYISFLFLFSIPEYFVYFLQFVRDPSLSLIWDTLIVTLRKIYGGRSLSLWFDVFWFITCLFFTQQIYNLLYLKYKRRKQFLFLIILGCYGLALFDSYFLENWRFPWNLNVVAIALSFYALGHFTSRLTANKYFFLVAAAIVAIVAIFADRSLGWNLDFDMKYKDYGIPLLSWTIAIAGITMTYNLVKAIDSTTYLGVVFAELGKASMAIMYLHQPIQFTLLKYSIFQNPLWRSLVTLIFSYLIYRLLARSLLLRKLFLGNHHKTYRLNAL</sequence>
<keyword evidence="3" id="KW-0012">Acyltransferase</keyword>
<feature type="transmembrane region" description="Helical" evidence="1">
    <location>
        <begin position="235"/>
        <end position="256"/>
    </location>
</feature>
<dbReference type="EMBL" id="CP051167">
    <property type="protein sequence ID" value="QIZ70300.1"/>
    <property type="molecule type" value="Genomic_DNA"/>
</dbReference>
<keyword evidence="1" id="KW-0812">Transmembrane</keyword>
<dbReference type="InterPro" id="IPR002656">
    <property type="entry name" value="Acyl_transf_3_dom"/>
</dbReference>
<dbReference type="InterPro" id="IPR052734">
    <property type="entry name" value="Nod_factor_acetyltransferase"/>
</dbReference>
<evidence type="ECO:0000256" key="1">
    <source>
        <dbReference type="SAM" id="Phobius"/>
    </source>
</evidence>
<dbReference type="Pfam" id="PF01757">
    <property type="entry name" value="Acyl_transf_3"/>
    <property type="match status" value="1"/>
</dbReference>
<feature type="domain" description="Acyltransferase 3" evidence="2">
    <location>
        <begin position="6"/>
        <end position="313"/>
    </location>
</feature>
<keyword evidence="3" id="KW-0808">Transferase</keyword>
<evidence type="ECO:0000259" key="2">
    <source>
        <dbReference type="Pfam" id="PF01757"/>
    </source>
</evidence>
<accession>A0A6H1TWI4</accession>
<feature type="transmembrane region" description="Helical" evidence="1">
    <location>
        <begin position="202"/>
        <end position="223"/>
    </location>
</feature>
<proteinExistence type="predicted"/>
<name>A0A6H1TWI4_9CYAN</name>
<keyword evidence="1" id="KW-0472">Membrane</keyword>
<feature type="transmembrane region" description="Helical" evidence="1">
    <location>
        <begin position="34"/>
        <end position="51"/>
    </location>
</feature>
<feature type="transmembrane region" description="Helical" evidence="1">
    <location>
        <begin position="263"/>
        <end position="281"/>
    </location>
</feature>
<dbReference type="RefSeq" id="WP_168568455.1">
    <property type="nucleotide sequence ID" value="NZ_CP051167.1"/>
</dbReference>
<feature type="transmembrane region" description="Helical" evidence="1">
    <location>
        <begin position="174"/>
        <end position="190"/>
    </location>
</feature>
<keyword evidence="4" id="KW-1185">Reference proteome</keyword>
<keyword evidence="1" id="KW-1133">Transmembrane helix</keyword>
<feature type="transmembrane region" description="Helical" evidence="1">
    <location>
        <begin position="301"/>
        <end position="318"/>
    </location>
</feature>
<organism evidence="3 4">
    <name type="scientific">Oxynema aestuarii AP17</name>
    <dbReference type="NCBI Taxonomy" id="2064643"/>
    <lineage>
        <taxon>Bacteria</taxon>
        <taxon>Bacillati</taxon>
        <taxon>Cyanobacteriota</taxon>
        <taxon>Cyanophyceae</taxon>
        <taxon>Oscillatoriophycideae</taxon>
        <taxon>Oscillatoriales</taxon>
        <taxon>Oscillatoriaceae</taxon>
        <taxon>Oxynema</taxon>
        <taxon>Oxynema aestuarii</taxon>
    </lineage>
</organism>
<feature type="transmembrane region" description="Helical" evidence="1">
    <location>
        <begin position="72"/>
        <end position="92"/>
    </location>
</feature>
<dbReference type="PANTHER" id="PTHR37312:SF1">
    <property type="entry name" value="MEMBRANE-BOUND ACYLTRANSFERASE YKRP-RELATED"/>
    <property type="match status" value="1"/>
</dbReference>
<dbReference type="Proteomes" id="UP000500857">
    <property type="component" value="Chromosome"/>
</dbReference>
<dbReference type="PANTHER" id="PTHR37312">
    <property type="entry name" value="MEMBRANE-BOUND ACYLTRANSFERASE YKRP-RELATED"/>
    <property type="match status" value="1"/>
</dbReference>
<dbReference type="KEGG" id="oxy:HCG48_06675"/>
<feature type="transmembrane region" description="Helical" evidence="1">
    <location>
        <begin position="123"/>
        <end position="142"/>
    </location>
</feature>
<protein>
    <submittedName>
        <fullName evidence="3">Acyltransferase family protein</fullName>
    </submittedName>
</protein>
<gene>
    <name evidence="3" type="ORF">HCG48_06675</name>
</gene>
<reference evidence="3 4" key="1">
    <citation type="submission" date="2020-04" db="EMBL/GenBank/DDBJ databases">
        <authorList>
            <person name="Basu S."/>
            <person name="Maruthanayagam V."/>
            <person name="Chakraborty S."/>
            <person name="Pramanik A."/>
            <person name="Mukherjee J."/>
            <person name="Brink B."/>
        </authorList>
    </citation>
    <scope>NUCLEOTIDE SEQUENCE [LARGE SCALE GENOMIC DNA]</scope>
    <source>
        <strain evidence="3 4">AP17</strain>
    </source>
</reference>
<dbReference type="AlphaFoldDB" id="A0A6H1TWI4"/>
<evidence type="ECO:0000313" key="4">
    <source>
        <dbReference type="Proteomes" id="UP000500857"/>
    </source>
</evidence>
<dbReference type="GO" id="GO:0016747">
    <property type="term" value="F:acyltransferase activity, transferring groups other than amino-acyl groups"/>
    <property type="evidence" value="ECO:0007669"/>
    <property type="project" value="InterPro"/>
</dbReference>